<organism evidence="7 8">
    <name type="scientific">Pneumocystis jirovecii (strain RU7)</name>
    <name type="common">Human pneumocystis pneumonia agent</name>
    <dbReference type="NCBI Taxonomy" id="1408657"/>
    <lineage>
        <taxon>Eukaryota</taxon>
        <taxon>Fungi</taxon>
        <taxon>Dikarya</taxon>
        <taxon>Ascomycota</taxon>
        <taxon>Taphrinomycotina</taxon>
        <taxon>Pneumocystomycetes</taxon>
        <taxon>Pneumocystaceae</taxon>
        <taxon>Pneumocystis</taxon>
    </lineage>
</organism>
<dbReference type="SUPFAM" id="SSF53448">
    <property type="entry name" value="Nucleotide-diphospho-sugar transferases"/>
    <property type="match status" value="1"/>
</dbReference>
<dbReference type="EC" id="2.7.7.23" evidence="3"/>
<dbReference type="AlphaFoldDB" id="A0A0W4ZV00"/>
<dbReference type="Proteomes" id="UP000053447">
    <property type="component" value="Unassembled WGS sequence"/>
</dbReference>
<dbReference type="GO" id="GO:0006048">
    <property type="term" value="P:UDP-N-acetylglucosamine biosynthetic process"/>
    <property type="evidence" value="ECO:0007669"/>
    <property type="project" value="TreeGrafter"/>
</dbReference>
<protein>
    <recommendedName>
        <fullName evidence="3">UDP-N-acetylglucosamine diphosphorylase</fullName>
        <ecNumber evidence="3">2.7.7.23</ecNumber>
    </recommendedName>
</protein>
<accession>A0A0W4ZV00</accession>
<evidence type="ECO:0000313" key="7">
    <source>
        <dbReference type="EMBL" id="KTW32202.1"/>
    </source>
</evidence>
<dbReference type="EMBL" id="LFWA01000003">
    <property type="protein sequence ID" value="KTW32202.1"/>
    <property type="molecule type" value="Genomic_DNA"/>
</dbReference>
<dbReference type="VEuPathDB" id="FungiDB:T551_00884"/>
<comment type="pathway">
    <text evidence="1">Nucleotide-sugar biosynthesis; UDP-N-acetyl-alpha-D-glucosamine biosynthesis; UDP-N-acetyl-alpha-D-glucosamine from N-acetyl-alpha-D-glucosamine 1-phosphate: step 1/1.</text>
</comment>
<keyword evidence="5" id="KW-0548">Nucleotidyltransferase</keyword>
<dbReference type="GeneID" id="28939403"/>
<evidence type="ECO:0000313" key="8">
    <source>
        <dbReference type="Proteomes" id="UP000053447"/>
    </source>
</evidence>
<dbReference type="PANTHER" id="PTHR11952">
    <property type="entry name" value="UDP- GLUCOSE PYROPHOSPHORYLASE"/>
    <property type="match status" value="1"/>
</dbReference>
<evidence type="ECO:0000256" key="5">
    <source>
        <dbReference type="ARBA" id="ARBA00022695"/>
    </source>
</evidence>
<dbReference type="PANTHER" id="PTHR11952:SF2">
    <property type="entry name" value="LD24639P"/>
    <property type="match status" value="1"/>
</dbReference>
<dbReference type="InterPro" id="IPR029044">
    <property type="entry name" value="Nucleotide-diphossugar_trans"/>
</dbReference>
<reference evidence="8" key="1">
    <citation type="journal article" date="2016" name="Nat. Commun.">
        <title>Genome analysis of three Pneumocystis species reveals adaptation mechanisms to life exclusively in mammalian hosts.</title>
        <authorList>
            <person name="Ma L."/>
            <person name="Chen Z."/>
            <person name="Huang D.W."/>
            <person name="Kutty G."/>
            <person name="Ishihara M."/>
            <person name="Wang H."/>
            <person name="Abouelleil A."/>
            <person name="Bishop L."/>
            <person name="Davey E."/>
            <person name="Deng R."/>
            <person name="Deng X."/>
            <person name="Fan L."/>
            <person name="Fantoni G."/>
            <person name="Fitzgerald M."/>
            <person name="Gogineni E."/>
            <person name="Goldberg J.M."/>
            <person name="Handley G."/>
            <person name="Hu X."/>
            <person name="Huber C."/>
            <person name="Jiao X."/>
            <person name="Jones K."/>
            <person name="Levin J.Z."/>
            <person name="Liu Y."/>
            <person name="Macdonald P."/>
            <person name="Melnikov A."/>
            <person name="Raley C."/>
            <person name="Sassi M."/>
            <person name="Sherman B.T."/>
            <person name="Song X."/>
            <person name="Sykes S."/>
            <person name="Tran B."/>
            <person name="Walsh L."/>
            <person name="Xia Y."/>
            <person name="Yang J."/>
            <person name="Young S."/>
            <person name="Zeng Q."/>
            <person name="Zheng X."/>
            <person name="Stephens R."/>
            <person name="Nusbaum C."/>
            <person name="Birren B.W."/>
            <person name="Azadi P."/>
            <person name="Lempicki R.A."/>
            <person name="Cuomo C.A."/>
            <person name="Kovacs J.A."/>
        </authorList>
    </citation>
    <scope>NUCLEOTIDE SEQUENCE [LARGE SCALE GENOMIC DNA]</scope>
    <source>
        <strain evidence="8">RU7</strain>
    </source>
</reference>
<comment type="caution">
    <text evidence="7">The sequence shown here is derived from an EMBL/GenBank/DDBJ whole genome shotgun (WGS) entry which is preliminary data.</text>
</comment>
<proteinExistence type="inferred from homology"/>
<comment type="catalytic activity">
    <reaction evidence="6">
        <text>N-acetyl-alpha-D-glucosamine 1-phosphate + UTP + H(+) = UDP-N-acetyl-alpha-D-glucosamine + diphosphate</text>
        <dbReference type="Rhea" id="RHEA:13509"/>
        <dbReference type="ChEBI" id="CHEBI:15378"/>
        <dbReference type="ChEBI" id="CHEBI:33019"/>
        <dbReference type="ChEBI" id="CHEBI:46398"/>
        <dbReference type="ChEBI" id="CHEBI:57705"/>
        <dbReference type="ChEBI" id="CHEBI:57776"/>
        <dbReference type="EC" id="2.7.7.23"/>
    </reaction>
</comment>
<dbReference type="GO" id="GO:0003977">
    <property type="term" value="F:UDP-N-acetylglucosamine diphosphorylase activity"/>
    <property type="evidence" value="ECO:0007669"/>
    <property type="project" value="UniProtKB-EC"/>
</dbReference>
<keyword evidence="4" id="KW-0808">Transferase</keyword>
<dbReference type="OrthoDB" id="532420at2759"/>
<comment type="similarity">
    <text evidence="2">Belongs to the UDPGP type 1 family.</text>
</comment>
<dbReference type="STRING" id="1408657.A0A0W4ZV00"/>
<keyword evidence="8" id="KW-1185">Reference proteome</keyword>
<gene>
    <name evidence="7" type="ORF">T551_00884</name>
</gene>
<sequence length="326" mass="36086">MRSRDRMALAPGGNGGVFRAMAEEGVLADMLCRGIEHVHCFSVDNSMVRVADPVFIGFSIERGVDVCAKVVRRRRASEKVGLLVERGGRAAVVEYSEMGEEVRDAVDASGELRFSAANIANHYFSMRFLATMGEWEGRLPYHIARKKMQCYVSTEQPAVPYPHGHTGASCVYDCADMHTCVPETPEGVHEEHTGVPCGHVQEGEGETEERIGIKLEKFVFDAFSEVELERFGCLEVARFDEFSAVKNAEGEDSADTSRRDILSQGRRWVEQAGGEVVGDMYEGVEVSPLVSYAGEDLEFVEGRKYVAFSVVEPENTHVLAEDECTR</sequence>
<dbReference type="InterPro" id="IPR039741">
    <property type="entry name" value="UDP-sugar_pyrophosphorylase"/>
</dbReference>
<dbReference type="Pfam" id="PF01704">
    <property type="entry name" value="UDPGP"/>
    <property type="match status" value="1"/>
</dbReference>
<dbReference type="InterPro" id="IPR002618">
    <property type="entry name" value="UDPGP_fam"/>
</dbReference>
<evidence type="ECO:0000256" key="3">
    <source>
        <dbReference type="ARBA" id="ARBA00012457"/>
    </source>
</evidence>
<evidence type="ECO:0000256" key="2">
    <source>
        <dbReference type="ARBA" id="ARBA00010401"/>
    </source>
</evidence>
<dbReference type="Gene3D" id="3.90.550.10">
    <property type="entry name" value="Spore Coat Polysaccharide Biosynthesis Protein SpsA, Chain A"/>
    <property type="match status" value="1"/>
</dbReference>
<dbReference type="RefSeq" id="XP_018230894.1">
    <property type="nucleotide sequence ID" value="XM_018373148.1"/>
</dbReference>
<evidence type="ECO:0000256" key="6">
    <source>
        <dbReference type="ARBA" id="ARBA00048493"/>
    </source>
</evidence>
<evidence type="ECO:0000256" key="1">
    <source>
        <dbReference type="ARBA" id="ARBA00005208"/>
    </source>
</evidence>
<evidence type="ECO:0000256" key="4">
    <source>
        <dbReference type="ARBA" id="ARBA00022679"/>
    </source>
</evidence>
<name>A0A0W4ZV00_PNEJ7</name>